<dbReference type="PANTHER" id="PTHR30121:SF6">
    <property type="entry name" value="SLR6007 PROTEIN"/>
    <property type="match status" value="1"/>
</dbReference>
<feature type="compositionally biased region" description="Basic and acidic residues" evidence="1">
    <location>
        <begin position="1"/>
        <end position="16"/>
    </location>
</feature>
<organism evidence="2 3">
    <name type="scientific">Subtercola boreus</name>
    <dbReference type="NCBI Taxonomy" id="120213"/>
    <lineage>
        <taxon>Bacteria</taxon>
        <taxon>Bacillati</taxon>
        <taxon>Actinomycetota</taxon>
        <taxon>Actinomycetes</taxon>
        <taxon>Micrococcales</taxon>
        <taxon>Microbacteriaceae</taxon>
        <taxon>Subtercola</taxon>
    </lineage>
</organism>
<proteinExistence type="predicted"/>
<dbReference type="Gene3D" id="3.40.50.300">
    <property type="entry name" value="P-loop containing nucleotide triphosphate hydrolases"/>
    <property type="match status" value="2"/>
</dbReference>
<name>A0A3E0VBB5_9MICO</name>
<dbReference type="PANTHER" id="PTHR30121">
    <property type="entry name" value="UNCHARACTERIZED PROTEIN YJGR-RELATED"/>
    <property type="match status" value="1"/>
</dbReference>
<reference evidence="2 3" key="1">
    <citation type="submission" date="2017-04" db="EMBL/GenBank/DDBJ databases">
        <title>Comparative genome analysis of Subtercola boreus.</title>
        <authorList>
            <person name="Cho Y.-J."/>
            <person name="Cho A."/>
            <person name="Kim O.-S."/>
            <person name="Lee J.-I."/>
        </authorList>
    </citation>
    <scope>NUCLEOTIDE SEQUENCE [LARGE SCALE GENOMIC DNA]</scope>
    <source>
        <strain evidence="2 3">P27444</strain>
    </source>
</reference>
<comment type="caution">
    <text evidence="2">The sequence shown here is derived from an EMBL/GenBank/DDBJ whole genome shotgun (WGS) entry which is preliminary data.</text>
</comment>
<evidence type="ECO:0000313" key="3">
    <source>
        <dbReference type="Proteomes" id="UP000256709"/>
    </source>
</evidence>
<protein>
    <submittedName>
        <fullName evidence="2">ATP/GTP-binding protein</fullName>
    </submittedName>
</protein>
<evidence type="ECO:0000256" key="1">
    <source>
        <dbReference type="SAM" id="MobiDB-lite"/>
    </source>
</evidence>
<gene>
    <name evidence="2" type="ORF">B7R21_18465</name>
</gene>
<feature type="region of interest" description="Disordered" evidence="1">
    <location>
        <begin position="1"/>
        <end position="32"/>
    </location>
</feature>
<dbReference type="EMBL" id="NBXA01000050">
    <property type="protein sequence ID" value="RFA06788.1"/>
    <property type="molecule type" value="Genomic_DNA"/>
</dbReference>
<dbReference type="InterPro" id="IPR027417">
    <property type="entry name" value="P-loop_NTPase"/>
</dbReference>
<sequence length="553" mass="59350">MPHEGGKRKTVRESAPKRPLRPTATGWLGRGGGQAVSIQPADEFRATTVQVCGLYPFSVGTGTPMIGVPLGKNLATGASVCCDPISWFQRANLISNPSMFVLGKPGLGKSSLTRRMAAGLAGYGTLPLVLGDLKPDYVDLIRALDGQVITLGRGRGYLNILDPGEAHEAAARLAGEAADSRRLAGESVQGATNETDPDTIARLLDGATAHNIRATKLERLANQVLADAHGRRHTMIAALLTILRSEPPTDREETIIDRALKYLDESHDGIPVLADLLRVIQEAPDEIRQVALDRGDLTRYKAITENLEASLIGLTTGGRLGEVFSQQTTTPMRRDRPVVYDVSSIDDSEGDLQAAILLACWSAGFGTVNVAAALADAELEPRRHYFVILDELWRALRAGRGMVERVDALTRLNRARGVGLAMISHTMSDLLSLATSEDQMKAKGFVERSGMVVCGGLPGAEMPLLTSAVPLSVSEQSMLTSWQDPPAWDPVSGHESEPPGRGRFLIKVGGRPGIPIRVELTSAEMEVNDTNKLWHTTSRAGRAADPVSVEILP</sequence>
<accession>A0A3E0VBB5</accession>
<dbReference type="SUPFAM" id="SSF52540">
    <property type="entry name" value="P-loop containing nucleoside triphosphate hydrolases"/>
    <property type="match status" value="1"/>
</dbReference>
<feature type="region of interest" description="Disordered" evidence="1">
    <location>
        <begin position="482"/>
        <end position="502"/>
    </location>
</feature>
<dbReference type="Proteomes" id="UP000256709">
    <property type="component" value="Unassembled WGS sequence"/>
</dbReference>
<dbReference type="AlphaFoldDB" id="A0A3E0VBB5"/>
<evidence type="ECO:0000313" key="2">
    <source>
        <dbReference type="EMBL" id="RFA06788.1"/>
    </source>
</evidence>
<dbReference type="InterPro" id="IPR051162">
    <property type="entry name" value="T4SS_component"/>
</dbReference>